<feature type="coiled-coil region" evidence="14">
    <location>
        <begin position="127"/>
        <end position="280"/>
    </location>
</feature>
<dbReference type="GO" id="GO:0042802">
    <property type="term" value="F:identical protein binding"/>
    <property type="evidence" value="ECO:0007669"/>
    <property type="project" value="Ensembl"/>
</dbReference>
<dbReference type="Pfam" id="PF13868">
    <property type="entry name" value="TPH"/>
    <property type="match status" value="1"/>
</dbReference>
<evidence type="ECO:0000256" key="9">
    <source>
        <dbReference type="ARBA" id="ARBA00023212"/>
    </source>
</evidence>
<dbReference type="GO" id="GO:0051321">
    <property type="term" value="P:meiotic cell cycle"/>
    <property type="evidence" value="ECO:0007669"/>
    <property type="project" value="UniProtKB-KW"/>
</dbReference>
<dbReference type="GO" id="GO:0007288">
    <property type="term" value="P:sperm axoneme assembly"/>
    <property type="evidence" value="ECO:0007669"/>
    <property type="project" value="Ensembl"/>
</dbReference>
<dbReference type="PANTHER" id="PTHR19265:SF0">
    <property type="entry name" value="MEIOSIS-SPECIFIC NUCLEAR STRUCTURAL PROTEIN 1"/>
    <property type="match status" value="1"/>
</dbReference>
<evidence type="ECO:0000256" key="5">
    <source>
        <dbReference type="ARBA" id="ARBA00022490"/>
    </source>
</evidence>
<keyword evidence="17" id="KW-1185">Reference proteome</keyword>
<dbReference type="GO" id="GO:0005882">
    <property type="term" value="C:intermediate filament"/>
    <property type="evidence" value="ECO:0007669"/>
    <property type="project" value="Ensembl"/>
</dbReference>
<evidence type="ECO:0000256" key="12">
    <source>
        <dbReference type="ARBA" id="ARBA00023273"/>
    </source>
</evidence>
<organism evidence="16 17">
    <name type="scientific">Chrysemys picta bellii</name>
    <name type="common">Western painted turtle</name>
    <name type="synonym">Emys bellii</name>
    <dbReference type="NCBI Taxonomy" id="8478"/>
    <lineage>
        <taxon>Eukaryota</taxon>
        <taxon>Metazoa</taxon>
        <taxon>Chordata</taxon>
        <taxon>Craniata</taxon>
        <taxon>Vertebrata</taxon>
        <taxon>Euteleostomi</taxon>
        <taxon>Archelosauria</taxon>
        <taxon>Testudinata</taxon>
        <taxon>Testudines</taxon>
        <taxon>Cryptodira</taxon>
        <taxon>Durocryptodira</taxon>
        <taxon>Testudinoidea</taxon>
        <taxon>Emydidae</taxon>
        <taxon>Chrysemys</taxon>
    </lineage>
</organism>
<dbReference type="InterPro" id="IPR026504">
    <property type="entry name" value="MNS1"/>
</dbReference>
<evidence type="ECO:0000256" key="14">
    <source>
        <dbReference type="SAM" id="Coils"/>
    </source>
</evidence>
<evidence type="ECO:0000256" key="7">
    <source>
        <dbReference type="ARBA" id="ARBA00023054"/>
    </source>
</evidence>
<keyword evidence="12" id="KW-0966">Cell projection</keyword>
<name>A0A8C3F9H0_CHRPI</name>
<feature type="domain" description="Trichohyalin-plectin-homology" evidence="15">
    <location>
        <begin position="182"/>
        <end position="533"/>
    </location>
</feature>
<evidence type="ECO:0000256" key="10">
    <source>
        <dbReference type="ARBA" id="ARBA00023242"/>
    </source>
</evidence>
<evidence type="ECO:0000256" key="6">
    <source>
        <dbReference type="ARBA" id="ARBA00022846"/>
    </source>
</evidence>
<sequence length="580" mass="70070">MGARIPSRWPLRSACVDPEAGAAACYQGNGFGSQTARGHYRFGGGERPPKSVSGCSSPGGLFDCERMESMRRPPQLNAAQLNQKKMRELYHKDLLQLAHEKKVERIRQLEVMWEAEERVDQKRLTGLLKDEEYERQMEEAIQKAEENKKLKELQLEQEERLATELARLNYEKLKDEKMRQQIRENSLELRELEKKLKSAYMNKERAAQIAEKEAIRYEKMKRDAEISQKMKEEQERVIMEESSAELRRNKEKILYQQELEKQLEEQEKKKQDAYEEFLKEKLMIDEIVRKIYEEDQMERQLKLEKMRATQRYIEEFKNEQAIWRRKKREEMEEENRKIMEFANMQQEREEDRMAKAQASEERKQKLQNMIAQNLEREQQEREDLEQVRQELYLEEQAEADRKREMAEMEKRIRQRLELRQTYEAQLAFKKIVLQALQEEEEAFRQKMLAKFAEDDRIEQMNAQKRRMKQLEHRKAVEKLIEERHKQFLADKERELEERQLEERRQGNIHAIVEEERQKLLKEHATKLLGYLPRSANNYIKIYQMGLFLGILKDEDDVNMLGEEFRKAYQKRKEDVYSEDN</sequence>
<keyword evidence="5" id="KW-0963">Cytoplasm</keyword>
<evidence type="ECO:0000256" key="13">
    <source>
        <dbReference type="ARBA" id="ARBA00046114"/>
    </source>
</evidence>
<dbReference type="Proteomes" id="UP000694380">
    <property type="component" value="Unplaced"/>
</dbReference>
<keyword evidence="11" id="KW-0469">Meiosis</keyword>
<evidence type="ECO:0000313" key="17">
    <source>
        <dbReference type="Proteomes" id="UP000694380"/>
    </source>
</evidence>
<dbReference type="InterPro" id="IPR043597">
    <property type="entry name" value="TPH_dom"/>
</dbReference>
<evidence type="ECO:0000256" key="8">
    <source>
        <dbReference type="ARBA" id="ARBA00023069"/>
    </source>
</evidence>
<keyword evidence="7 14" id="KW-0175">Coiled coil</keyword>
<evidence type="ECO:0000256" key="3">
    <source>
        <dbReference type="ARBA" id="ARBA00009158"/>
    </source>
</evidence>
<accession>A0A8C3F9H0</accession>
<keyword evidence="9" id="KW-0206">Cytoskeleton</keyword>
<dbReference type="GO" id="GO:0045724">
    <property type="term" value="P:positive regulation of cilium assembly"/>
    <property type="evidence" value="ECO:0007669"/>
    <property type="project" value="Ensembl"/>
</dbReference>
<keyword evidence="8" id="KW-0969">Cilium</keyword>
<reference evidence="16" key="2">
    <citation type="submission" date="2025-09" db="UniProtKB">
        <authorList>
            <consortium name="Ensembl"/>
        </authorList>
    </citation>
    <scope>IDENTIFICATION</scope>
</reference>
<dbReference type="GO" id="GO:0036064">
    <property type="term" value="C:ciliary basal body"/>
    <property type="evidence" value="ECO:0007669"/>
    <property type="project" value="Ensembl"/>
</dbReference>
<feature type="coiled-coil region" evidence="14">
    <location>
        <begin position="313"/>
        <end position="439"/>
    </location>
</feature>
<proteinExistence type="inferred from homology"/>
<dbReference type="AlphaFoldDB" id="A0A8C3F9H0"/>
<dbReference type="GO" id="GO:0160111">
    <property type="term" value="C:axonemal A tubule inner sheath"/>
    <property type="evidence" value="ECO:0007669"/>
    <property type="project" value="Ensembl"/>
</dbReference>
<dbReference type="GO" id="GO:0036126">
    <property type="term" value="C:sperm flagellum"/>
    <property type="evidence" value="ECO:0007669"/>
    <property type="project" value="Ensembl"/>
</dbReference>
<dbReference type="GO" id="GO:0016607">
    <property type="term" value="C:nuclear speck"/>
    <property type="evidence" value="ECO:0007669"/>
    <property type="project" value="Ensembl"/>
</dbReference>
<keyword evidence="10" id="KW-0539">Nucleus</keyword>
<evidence type="ECO:0000313" key="16">
    <source>
        <dbReference type="Ensembl" id="ENSCPBP00000005382.1"/>
    </source>
</evidence>
<comment type="similarity">
    <text evidence="3">Belongs to the MNS1 family.</text>
</comment>
<dbReference type="GO" id="GO:0070986">
    <property type="term" value="P:left/right axis specification"/>
    <property type="evidence" value="ECO:0007669"/>
    <property type="project" value="Ensembl"/>
</dbReference>
<gene>
    <name evidence="16" type="primary">MNS1</name>
</gene>
<evidence type="ECO:0000256" key="11">
    <source>
        <dbReference type="ARBA" id="ARBA00023254"/>
    </source>
</evidence>
<evidence type="ECO:0000259" key="15">
    <source>
        <dbReference type="Pfam" id="PF13868"/>
    </source>
</evidence>
<evidence type="ECO:0000256" key="4">
    <source>
        <dbReference type="ARBA" id="ARBA00014813"/>
    </source>
</evidence>
<comment type="subcellular location">
    <subcellularLocation>
        <location evidence="2">Cytoplasm</location>
        <location evidence="2">Cytoskeleton</location>
        <location evidence="2">Flagellum axoneme</location>
    </subcellularLocation>
    <subcellularLocation>
        <location evidence="1">Nucleus</location>
    </subcellularLocation>
</comment>
<dbReference type="PANTHER" id="PTHR19265">
    <property type="entry name" value="MEIOSIS-SPECIFIC NUCLEAR STRUCTURAL PROTEIN 1"/>
    <property type="match status" value="1"/>
</dbReference>
<protein>
    <recommendedName>
        <fullName evidence="4">Meiosis-specific nuclear structural protein 1</fullName>
    </recommendedName>
</protein>
<dbReference type="GO" id="GO:0005635">
    <property type="term" value="C:nuclear envelope"/>
    <property type="evidence" value="ECO:0007669"/>
    <property type="project" value="Ensembl"/>
</dbReference>
<dbReference type="GeneTree" id="ENSGT00730000111210"/>
<comment type="function">
    <text evidence="13">Microtubule inner protein (MIP) part of the dynein-decorated doublet microtubules (DMTs) in cilia axoneme, which is required for motile cilia beating. May play a role in the control of meiotic division and germ cell differentiation through regulation of pairing and recombination during meiosis. Required for sperm flagella assembly. May play a role in the assembly and function of the outer dynein arm-docking complex (ODA-DC). ODA-DC mediates outer dynein arms (ODA) binding onto the axonemal doublet microtubules.</text>
</comment>
<dbReference type="Ensembl" id="ENSCPBT00000006542.1">
    <property type="protein sequence ID" value="ENSCPBP00000005382.1"/>
    <property type="gene ID" value="ENSCPBG00000004298.1"/>
</dbReference>
<evidence type="ECO:0000256" key="2">
    <source>
        <dbReference type="ARBA" id="ARBA00004611"/>
    </source>
</evidence>
<dbReference type="GO" id="GO:0005829">
    <property type="term" value="C:cytosol"/>
    <property type="evidence" value="ECO:0007669"/>
    <property type="project" value="Ensembl"/>
</dbReference>
<evidence type="ECO:0000256" key="1">
    <source>
        <dbReference type="ARBA" id="ARBA00004123"/>
    </source>
</evidence>
<keyword evidence="6" id="KW-0282">Flagellum</keyword>
<reference evidence="16" key="1">
    <citation type="submission" date="2025-08" db="UniProtKB">
        <authorList>
            <consortium name="Ensembl"/>
        </authorList>
    </citation>
    <scope>IDENTIFICATION</scope>
</reference>